<dbReference type="PROSITE" id="PS00087">
    <property type="entry name" value="SOD_CU_ZN_1"/>
    <property type="match status" value="1"/>
</dbReference>
<feature type="signal peptide" evidence="2">
    <location>
        <begin position="1"/>
        <end position="23"/>
    </location>
</feature>
<dbReference type="PANTHER" id="PTHR10003">
    <property type="entry name" value="SUPEROXIDE DISMUTASE CU-ZN -RELATED"/>
    <property type="match status" value="1"/>
</dbReference>
<name>A0ABY2XGH8_9RHOB</name>
<dbReference type="PRINTS" id="PR00068">
    <property type="entry name" value="CUZNDISMTASE"/>
</dbReference>
<dbReference type="InterPro" id="IPR018152">
    <property type="entry name" value="SOD_Cu/Zn_BS"/>
</dbReference>
<evidence type="ECO:0000313" key="4">
    <source>
        <dbReference type="EMBL" id="TMV15552.1"/>
    </source>
</evidence>
<protein>
    <submittedName>
        <fullName evidence="4">Superoxide dismutase family protein</fullName>
    </submittedName>
</protein>
<comment type="caution">
    <text evidence="4">The sequence shown here is derived from an EMBL/GenBank/DDBJ whole genome shotgun (WGS) entry which is preliminary data.</text>
</comment>
<dbReference type="InterPro" id="IPR001424">
    <property type="entry name" value="SOD_Cu_Zn_dom"/>
</dbReference>
<evidence type="ECO:0000259" key="3">
    <source>
        <dbReference type="Pfam" id="PF00080"/>
    </source>
</evidence>
<comment type="similarity">
    <text evidence="1">Belongs to the Cu-Zn superoxide dismutase family.</text>
</comment>
<keyword evidence="5" id="KW-1185">Reference proteome</keyword>
<dbReference type="InterPro" id="IPR036423">
    <property type="entry name" value="SOD-like_Cu/Zn_dom_sf"/>
</dbReference>
<dbReference type="Gene3D" id="2.60.40.200">
    <property type="entry name" value="Superoxide dismutase, copper/zinc binding domain"/>
    <property type="match status" value="1"/>
</dbReference>
<feature type="domain" description="Superoxide dismutase copper/zinc binding" evidence="3">
    <location>
        <begin position="39"/>
        <end position="166"/>
    </location>
</feature>
<dbReference type="CDD" id="cd00305">
    <property type="entry name" value="Cu-Zn_Superoxide_Dismutase"/>
    <property type="match status" value="1"/>
</dbReference>
<dbReference type="EMBL" id="VCPC01000001">
    <property type="protein sequence ID" value="TMV15552.1"/>
    <property type="molecule type" value="Genomic_DNA"/>
</dbReference>
<evidence type="ECO:0000313" key="5">
    <source>
        <dbReference type="Proteomes" id="UP001191082"/>
    </source>
</evidence>
<dbReference type="Pfam" id="PF00080">
    <property type="entry name" value="Sod_Cu"/>
    <property type="match status" value="1"/>
</dbReference>
<feature type="chain" id="PRO_5046721184" evidence="2">
    <location>
        <begin position="24"/>
        <end position="167"/>
    </location>
</feature>
<accession>A0ABY2XGH8</accession>
<organism evidence="4 5">
    <name type="scientific">Arenibacterium halophilum</name>
    <dbReference type="NCBI Taxonomy" id="2583821"/>
    <lineage>
        <taxon>Bacteria</taxon>
        <taxon>Pseudomonadati</taxon>
        <taxon>Pseudomonadota</taxon>
        <taxon>Alphaproteobacteria</taxon>
        <taxon>Rhodobacterales</taxon>
        <taxon>Paracoccaceae</taxon>
        <taxon>Arenibacterium</taxon>
    </lineage>
</organism>
<dbReference type="Proteomes" id="UP001191082">
    <property type="component" value="Unassembled WGS sequence"/>
</dbReference>
<sequence length="167" mass="16740">MHTSAKLTACALALALSSTAAMAAEATADMKDANGNPAGTVTMQDSNEGVLFQIELTGLAPGWHGFHVHQTGDCGDGFKAAGDHYAPEGQSHGLLADGGAHAGDLPNVYADENGEVRAHVTGARLSVDGEIGAMLDSDGSAIIVHENPDSYGADAGAGGRVACGVIE</sequence>
<dbReference type="InterPro" id="IPR024134">
    <property type="entry name" value="SOD_Cu/Zn_/chaperone"/>
</dbReference>
<gene>
    <name evidence="4" type="ORF">FGK64_06260</name>
</gene>
<dbReference type="RefSeq" id="WP_138862896.1">
    <property type="nucleotide sequence ID" value="NZ_VCPC01000001.1"/>
</dbReference>
<reference evidence="4 5" key="1">
    <citation type="submission" date="2019-05" db="EMBL/GenBank/DDBJ databases">
        <title>Marivita sp. nov. isolated from sea sediment.</title>
        <authorList>
            <person name="Kim W."/>
        </authorList>
    </citation>
    <scope>NUCLEOTIDE SEQUENCE [LARGE SCALE GENOMIC DNA]</scope>
    <source>
        <strain evidence="4 5">CAU 1492</strain>
    </source>
</reference>
<dbReference type="SUPFAM" id="SSF49329">
    <property type="entry name" value="Cu,Zn superoxide dismutase-like"/>
    <property type="match status" value="1"/>
</dbReference>
<keyword evidence="2" id="KW-0732">Signal</keyword>
<evidence type="ECO:0000256" key="1">
    <source>
        <dbReference type="ARBA" id="ARBA00010457"/>
    </source>
</evidence>
<evidence type="ECO:0000256" key="2">
    <source>
        <dbReference type="SAM" id="SignalP"/>
    </source>
</evidence>
<proteinExistence type="inferred from homology"/>